<reference evidence="3 4" key="3">
    <citation type="submission" date="2018-11" db="EMBL/GenBank/DDBJ databases">
        <authorList>
            <consortium name="Pathogen Informatics"/>
        </authorList>
    </citation>
    <scope>NUCLEOTIDE SEQUENCE [LARGE SCALE GENOMIC DNA]</scope>
    <source>
        <strain evidence="3 4">NST_G2</strain>
    </source>
</reference>
<evidence type="ECO:0000313" key="3">
    <source>
        <dbReference type="EMBL" id="VDM02643.1"/>
    </source>
</evidence>
<dbReference type="OrthoDB" id="6231517at2759"/>
<evidence type="ECO:0000313" key="4">
    <source>
        <dbReference type="Proteomes" id="UP000275846"/>
    </source>
</evidence>
<evidence type="ECO:0000313" key="5">
    <source>
        <dbReference type="WBParaSite" id="SSLN_0001686901-mRNA-1"/>
    </source>
</evidence>
<dbReference type="Proteomes" id="UP000275846">
    <property type="component" value="Unassembled WGS sequence"/>
</dbReference>
<reference evidence="2" key="1">
    <citation type="submission" date="2016-01" db="EMBL/GenBank/DDBJ databases">
        <title>Reference transcriptome for the parasite Schistocephalus solidus: insights into the molecular evolution of parasitism.</title>
        <authorList>
            <person name="Hebert F.O."/>
            <person name="Grambauer S."/>
            <person name="Barber I."/>
            <person name="Landry C.R."/>
            <person name="Aubin-Horth N."/>
        </authorList>
    </citation>
    <scope>NUCLEOTIDE SEQUENCE</scope>
</reference>
<evidence type="ECO:0000256" key="1">
    <source>
        <dbReference type="SAM" id="MobiDB-lite"/>
    </source>
</evidence>
<sequence length="519" mass="59072">MHTRLRRKRSFWPICLCFDSKSAAMDSAEVDLFYCIARGDAEKLEHCLQRLQGAKKRISLTVRRHHPNRLLGSFYQECSPAMWAADCGQWPLLPILWRYGYDVNRPQFCRRWTCFCRSQHRPNNSPYHKTWTSGHYTYQSVLDYFFANTYEQYGEFDIEPGETDLPNPLYAQLSSIRQILGHGVDVHRIDSIIVFNSLAASFDHYMCAYVNPLARVPDLPESDEAFVEIEVVRCLIENGYSEFEFMDYVSPNTNWFGILICLLSHPRLPELVGQTLPSLIRSAALLLVNLLALRFFVTNAGKLRGTVDNLRLRKVYVKRYCDQRLLFNARMSNLIGSCEALFRDPPPLGLLARNKIRRLLGGTNFLSKLSALRLPPKLASFVSYIEPEHLHWVRMPSSLCALSEGTIQQVQAEQAEGPLPPALSPSRLPLRVTSGGRTRLAVPNAQLTPSSSSSTFSSDLTGMGVEGKTSEEIAIIRAPRRLRVQRSLSFCPRPTSTPIPKIARVLSFRPFTRLSQPFR</sequence>
<dbReference type="WBParaSite" id="SSLN_0001686901-mRNA-1">
    <property type="protein sequence ID" value="SSLN_0001686901-mRNA-1"/>
    <property type="gene ID" value="SSLN_0001686901"/>
</dbReference>
<proteinExistence type="predicted"/>
<accession>A0A0X3NUB9</accession>
<name>A0A0X3NUB9_SCHSO</name>
<dbReference type="EMBL" id="GEEE01022138">
    <property type="protein sequence ID" value="JAP41087.1"/>
    <property type="molecule type" value="Transcribed_RNA"/>
</dbReference>
<dbReference type="AlphaFoldDB" id="A0A0X3NUB9"/>
<protein>
    <submittedName>
        <fullName evidence="5">SOCS box domain-containing protein</fullName>
    </submittedName>
</protein>
<evidence type="ECO:0000313" key="2">
    <source>
        <dbReference type="EMBL" id="JAP41087.1"/>
    </source>
</evidence>
<dbReference type="EMBL" id="UYSU01040872">
    <property type="protein sequence ID" value="VDM02643.1"/>
    <property type="molecule type" value="Genomic_DNA"/>
</dbReference>
<reference evidence="5" key="2">
    <citation type="submission" date="2016-06" db="UniProtKB">
        <authorList>
            <consortium name="WormBaseParasite"/>
        </authorList>
    </citation>
    <scope>IDENTIFICATION</scope>
</reference>
<feature type="region of interest" description="Disordered" evidence="1">
    <location>
        <begin position="445"/>
        <end position="464"/>
    </location>
</feature>
<organism evidence="2">
    <name type="scientific">Schistocephalus solidus</name>
    <name type="common">Tapeworm</name>
    <dbReference type="NCBI Taxonomy" id="70667"/>
    <lineage>
        <taxon>Eukaryota</taxon>
        <taxon>Metazoa</taxon>
        <taxon>Spiralia</taxon>
        <taxon>Lophotrochozoa</taxon>
        <taxon>Platyhelminthes</taxon>
        <taxon>Cestoda</taxon>
        <taxon>Eucestoda</taxon>
        <taxon>Diphyllobothriidea</taxon>
        <taxon>Diphyllobothriidae</taxon>
        <taxon>Schistocephalus</taxon>
    </lineage>
</organism>
<dbReference type="STRING" id="70667.A0A0X3NUB9"/>
<gene>
    <name evidence="3" type="ORF">SSLN_LOCUS16257</name>
    <name evidence="2" type="ORF">TR94040</name>
</gene>
<keyword evidence="4" id="KW-1185">Reference proteome</keyword>